<evidence type="ECO:0000313" key="2">
    <source>
        <dbReference type="Proteomes" id="UP000266861"/>
    </source>
</evidence>
<comment type="caution">
    <text evidence="1">The sequence shown here is derived from an EMBL/GenBank/DDBJ whole genome shotgun (WGS) entry which is preliminary data.</text>
</comment>
<dbReference type="OrthoDB" id="2447694at2759"/>
<sequence>MNSIFKRKFISTKAFYKTKFKQGKLKDPNQLPSSASDFYLIHRKALNIHYQNIYSAKEIFDSLPEDIKINNDLLVSDFTKDDLLLAKPGSSILKKLNNNTERSLALYLNKVVINNSLTTGIQETLTDAFVNYLFKKLNFDEYPLLMISQSDFNFKVFKKKITAKVKFSIEKNNTILYINENKYIHFLDGASEYGESQISAEILACAFINFNKVDSPIFKKNQTIYATRIIGTRFSFYKVFLSSDYYKSLYKGFPPNNLTVTIFRFPPNNHETTLFGYDYADKDQRRLILDLLYRLKEYLFKF</sequence>
<reference evidence="1 2" key="1">
    <citation type="submission" date="2018-08" db="EMBL/GenBank/DDBJ databases">
        <title>Genome and evolution of the arbuscular mycorrhizal fungus Diversispora epigaea (formerly Glomus versiforme) and its bacterial endosymbionts.</title>
        <authorList>
            <person name="Sun X."/>
            <person name="Fei Z."/>
            <person name="Harrison M."/>
        </authorList>
    </citation>
    <scope>NUCLEOTIDE SEQUENCE [LARGE SCALE GENOMIC DNA]</scope>
    <source>
        <strain evidence="1 2">IT104</strain>
    </source>
</reference>
<protein>
    <submittedName>
        <fullName evidence="1">Uncharacterized protein</fullName>
    </submittedName>
</protein>
<accession>A0A397GQN7</accession>
<proteinExistence type="predicted"/>
<evidence type="ECO:0000313" key="1">
    <source>
        <dbReference type="EMBL" id="RHZ52877.1"/>
    </source>
</evidence>
<keyword evidence="2" id="KW-1185">Reference proteome</keyword>
<dbReference type="AlphaFoldDB" id="A0A397GQN7"/>
<dbReference type="Proteomes" id="UP000266861">
    <property type="component" value="Unassembled WGS sequence"/>
</dbReference>
<gene>
    <name evidence="1" type="ORF">Glove_456g5</name>
</gene>
<name>A0A397GQN7_9GLOM</name>
<organism evidence="1 2">
    <name type="scientific">Diversispora epigaea</name>
    <dbReference type="NCBI Taxonomy" id="1348612"/>
    <lineage>
        <taxon>Eukaryota</taxon>
        <taxon>Fungi</taxon>
        <taxon>Fungi incertae sedis</taxon>
        <taxon>Mucoromycota</taxon>
        <taxon>Glomeromycotina</taxon>
        <taxon>Glomeromycetes</taxon>
        <taxon>Diversisporales</taxon>
        <taxon>Diversisporaceae</taxon>
        <taxon>Diversispora</taxon>
    </lineage>
</organism>
<dbReference type="EMBL" id="PQFF01000398">
    <property type="protein sequence ID" value="RHZ52877.1"/>
    <property type="molecule type" value="Genomic_DNA"/>
</dbReference>